<keyword evidence="2" id="KW-1185">Reference proteome</keyword>
<reference evidence="1 2" key="1">
    <citation type="journal article" date="2022" name="New Phytol.">
        <title>Ecological generalism drives hyperdiversity of secondary metabolite gene clusters in xylarialean endophytes.</title>
        <authorList>
            <person name="Franco M.E.E."/>
            <person name="Wisecaver J.H."/>
            <person name="Arnold A.E."/>
            <person name="Ju Y.M."/>
            <person name="Slot J.C."/>
            <person name="Ahrendt S."/>
            <person name="Moore L.P."/>
            <person name="Eastman K.E."/>
            <person name="Scott K."/>
            <person name="Konkel Z."/>
            <person name="Mondo S.J."/>
            <person name="Kuo A."/>
            <person name="Hayes R.D."/>
            <person name="Haridas S."/>
            <person name="Andreopoulos B."/>
            <person name="Riley R."/>
            <person name="LaButti K."/>
            <person name="Pangilinan J."/>
            <person name="Lipzen A."/>
            <person name="Amirebrahimi M."/>
            <person name="Yan J."/>
            <person name="Adam C."/>
            <person name="Keymanesh K."/>
            <person name="Ng V."/>
            <person name="Louie K."/>
            <person name="Northen T."/>
            <person name="Drula E."/>
            <person name="Henrissat B."/>
            <person name="Hsieh H.M."/>
            <person name="Youens-Clark K."/>
            <person name="Lutzoni F."/>
            <person name="Miadlikowska J."/>
            <person name="Eastwood D.C."/>
            <person name="Hamelin R.C."/>
            <person name="Grigoriev I.V."/>
            <person name="U'Ren J.M."/>
        </authorList>
    </citation>
    <scope>NUCLEOTIDE SEQUENCE [LARGE SCALE GENOMIC DNA]</scope>
    <source>
        <strain evidence="1 2">ER1909</strain>
    </source>
</reference>
<sequence length="820" mass="89746">MDLRNNLFGRGPRSGLPGRQAQDQGSYNQVPQSRPPRDYGGPAEYDPRGAYGAPSPGYGGNNMAPQQRNSRPPPGRPVQLRLAKLERNDLAQQYIFGNLCAVSPQDFPPDPSGRDTHILLNGNFVVTARPTEYIQPGCISLSDPQRTWCGISMTDTVIGERYDHKTPLTAMDVEVGFASARKVTDVPYDQDQLADAFSKMFKDQIFAPGQRIIMDYKGIPLMFVIKTVQLLELLGNEKGQASESSSRPDVRGLLVASNPPEINFYKDAKTPIKLKGSTKRPATNAILRPDFKFADMGIGGLDEEFSTIFRRAFASRVFPPGLVEQMGISHVKGVLLYGPPGTGKTLIARQIGKMLNAREPKIINGPEILNKYVGQSEENVRKMFADAEKEYKEKGEESGLHIIIFDELDAVCKQRGSGTGGTGVGDSVVNQLLSKLDGVDQLNNILLIGMTNRKDMIDDALLRPGRLEVHVEISLPDEHGRVQILNIHTAKIRQIDKLAPDVRIDELAHLTKNYSGAEISGLVKAALSYAFTRHTKLGDVTGVSGNPQDVMLTRADFMKALEDVKPAFGISEEELSGASPYGIIDYSPHIQSILSTGLSFVQAVRTSEKSPLFSVLVHGPHGAGKTALAAEIGLKSEFPFVKLIRPIDVGTNEAAKLEYLRRAFSDAYKSALSIVILDSVEKIIDWNPIGLRFSNAVVQYLGAVLETRPPKNRRLLIIATTSQRSMLDQHGVFNWDREIAVPAVKDHRELEVLLSASGKFNNPADINESLNELQTLTGTQEVGIGVKAVFSALETALVRDPLPISLAEDISAIMASRNPQ</sequence>
<gene>
    <name evidence="1" type="ORF">F4821DRAFT_232951</name>
</gene>
<comment type="caution">
    <text evidence="1">The sequence shown here is derived from an EMBL/GenBank/DDBJ whole genome shotgun (WGS) entry which is preliminary data.</text>
</comment>
<proteinExistence type="predicted"/>
<dbReference type="EMBL" id="MU394299">
    <property type="protein sequence ID" value="KAI6088784.1"/>
    <property type="molecule type" value="Genomic_DNA"/>
</dbReference>
<evidence type="ECO:0000313" key="1">
    <source>
        <dbReference type="EMBL" id="KAI6088784.1"/>
    </source>
</evidence>
<organism evidence="1 2">
    <name type="scientific">Hypoxylon rubiginosum</name>
    <dbReference type="NCBI Taxonomy" id="110542"/>
    <lineage>
        <taxon>Eukaryota</taxon>
        <taxon>Fungi</taxon>
        <taxon>Dikarya</taxon>
        <taxon>Ascomycota</taxon>
        <taxon>Pezizomycotina</taxon>
        <taxon>Sordariomycetes</taxon>
        <taxon>Xylariomycetidae</taxon>
        <taxon>Xylariales</taxon>
        <taxon>Hypoxylaceae</taxon>
        <taxon>Hypoxylon</taxon>
    </lineage>
</organism>
<evidence type="ECO:0000313" key="2">
    <source>
        <dbReference type="Proteomes" id="UP001497680"/>
    </source>
</evidence>
<accession>A0ACC0D852</accession>
<name>A0ACC0D852_9PEZI</name>
<protein>
    <submittedName>
        <fullName evidence="1">AAA-domain-containing protein</fullName>
    </submittedName>
</protein>
<dbReference type="Proteomes" id="UP001497680">
    <property type="component" value="Unassembled WGS sequence"/>
</dbReference>